<accession>A0ABR2YXF3</accession>
<keyword evidence="2" id="KW-0378">Hydrolase</keyword>
<evidence type="ECO:0000259" key="3">
    <source>
        <dbReference type="PROSITE" id="PS51462"/>
    </source>
</evidence>
<dbReference type="PANTHER" id="PTHR43046">
    <property type="entry name" value="GDP-MANNOSE MANNOSYL HYDROLASE"/>
    <property type="match status" value="1"/>
</dbReference>
<evidence type="ECO:0000313" key="5">
    <source>
        <dbReference type="Proteomes" id="UP001491310"/>
    </source>
</evidence>
<dbReference type="SUPFAM" id="SSF55811">
    <property type="entry name" value="Nudix"/>
    <property type="match status" value="1"/>
</dbReference>
<dbReference type="InterPro" id="IPR000086">
    <property type="entry name" value="NUDIX_hydrolase_dom"/>
</dbReference>
<dbReference type="PROSITE" id="PS51462">
    <property type="entry name" value="NUDIX"/>
    <property type="match status" value="1"/>
</dbReference>
<gene>
    <name evidence="4" type="ORF">WJX75_007575</name>
</gene>
<feature type="domain" description="Nudix hydrolase" evidence="3">
    <location>
        <begin position="34"/>
        <end position="175"/>
    </location>
</feature>
<name>A0ABR2YXF3_9CHLO</name>
<dbReference type="Gene3D" id="3.90.79.10">
    <property type="entry name" value="Nucleoside Triphosphate Pyrophosphohydrolase"/>
    <property type="match status" value="1"/>
</dbReference>
<reference evidence="4 5" key="1">
    <citation type="journal article" date="2024" name="Nat. Commun.">
        <title>Phylogenomics reveals the evolutionary origins of lichenization in chlorophyte algae.</title>
        <authorList>
            <person name="Puginier C."/>
            <person name="Libourel C."/>
            <person name="Otte J."/>
            <person name="Skaloud P."/>
            <person name="Haon M."/>
            <person name="Grisel S."/>
            <person name="Petersen M."/>
            <person name="Berrin J.G."/>
            <person name="Delaux P.M."/>
            <person name="Dal Grande F."/>
            <person name="Keller J."/>
        </authorList>
    </citation>
    <scope>NUCLEOTIDE SEQUENCE [LARGE SCALE GENOMIC DNA]</scope>
    <source>
        <strain evidence="4 5">SAG 216-7</strain>
    </source>
</reference>
<dbReference type="InterPro" id="IPR015797">
    <property type="entry name" value="NUDIX_hydrolase-like_dom_sf"/>
</dbReference>
<comment type="cofactor">
    <cofactor evidence="1">
        <name>Mg(2+)</name>
        <dbReference type="ChEBI" id="CHEBI:18420"/>
    </cofactor>
</comment>
<dbReference type="PANTHER" id="PTHR43046:SF13">
    <property type="entry name" value="NUDIX HYDROLASE DOMAIN-CONTAINING PROTEIN"/>
    <property type="match status" value="1"/>
</dbReference>
<keyword evidence="5" id="KW-1185">Reference proteome</keyword>
<dbReference type="Pfam" id="PF00293">
    <property type="entry name" value="NUDIX"/>
    <property type="match status" value="1"/>
</dbReference>
<organism evidence="4 5">
    <name type="scientific">Coccomyxa subellipsoidea</name>
    <dbReference type="NCBI Taxonomy" id="248742"/>
    <lineage>
        <taxon>Eukaryota</taxon>
        <taxon>Viridiplantae</taxon>
        <taxon>Chlorophyta</taxon>
        <taxon>core chlorophytes</taxon>
        <taxon>Trebouxiophyceae</taxon>
        <taxon>Trebouxiophyceae incertae sedis</taxon>
        <taxon>Coccomyxaceae</taxon>
        <taxon>Coccomyxa</taxon>
    </lineage>
</organism>
<proteinExistence type="predicted"/>
<protein>
    <recommendedName>
        <fullName evidence="3">Nudix hydrolase domain-containing protein</fullName>
    </recommendedName>
</protein>
<evidence type="ECO:0000313" key="4">
    <source>
        <dbReference type="EMBL" id="KAK9916030.1"/>
    </source>
</evidence>
<evidence type="ECO:0000256" key="1">
    <source>
        <dbReference type="ARBA" id="ARBA00001946"/>
    </source>
</evidence>
<dbReference type="Proteomes" id="UP001491310">
    <property type="component" value="Unassembled WGS sequence"/>
</dbReference>
<sequence length="265" mass="29462">MGDFLIAAHYETENYAPPKIQFLEDAEYGRALDTIVKACADVIFTDGELGKVLILKRNVQPLDDWWCVGGRMKAGETPAEAAARNVLRELKIEISPSRFKYLCHASLLWQFRQQEPRGNGTADVALVFTAELSPEERQAISFDTAEYEAAKWVDPASVIQDDSYHTALRRSMQHIVIRMRNEKLHAAIEAGAADEEIAKLARIANQAQKVLIDIERRPHVKVRSYSSSQERELLVKAGQAAQAAAKREAGAGVGAWIYKSLGLAN</sequence>
<evidence type="ECO:0000256" key="2">
    <source>
        <dbReference type="ARBA" id="ARBA00022801"/>
    </source>
</evidence>
<comment type="caution">
    <text evidence="4">The sequence shown here is derived from an EMBL/GenBank/DDBJ whole genome shotgun (WGS) entry which is preliminary data.</text>
</comment>
<dbReference type="EMBL" id="JALJOT010000004">
    <property type="protein sequence ID" value="KAK9916030.1"/>
    <property type="molecule type" value="Genomic_DNA"/>
</dbReference>